<dbReference type="PANTHER" id="PTHR16201:SF11">
    <property type="entry name" value="PQ-LOOP REPEAT-CONTAINING PROTEIN"/>
    <property type="match status" value="1"/>
</dbReference>
<feature type="transmembrane region" description="Helical" evidence="6">
    <location>
        <begin position="23"/>
        <end position="42"/>
    </location>
</feature>
<evidence type="ECO:0000256" key="5">
    <source>
        <dbReference type="SAM" id="MobiDB-lite"/>
    </source>
</evidence>
<evidence type="ECO:0000256" key="4">
    <source>
        <dbReference type="ARBA" id="ARBA00023136"/>
    </source>
</evidence>
<organism evidence="7 8">
    <name type="scientific">Exophiala bonariae</name>
    <dbReference type="NCBI Taxonomy" id="1690606"/>
    <lineage>
        <taxon>Eukaryota</taxon>
        <taxon>Fungi</taxon>
        <taxon>Dikarya</taxon>
        <taxon>Ascomycota</taxon>
        <taxon>Pezizomycotina</taxon>
        <taxon>Eurotiomycetes</taxon>
        <taxon>Chaetothyriomycetidae</taxon>
        <taxon>Chaetothyriales</taxon>
        <taxon>Herpotrichiellaceae</taxon>
        <taxon>Exophiala</taxon>
    </lineage>
</organism>
<evidence type="ECO:0000256" key="3">
    <source>
        <dbReference type="ARBA" id="ARBA00022989"/>
    </source>
</evidence>
<dbReference type="AlphaFoldDB" id="A0AAV9N3P1"/>
<reference evidence="7 8" key="1">
    <citation type="submission" date="2023-08" db="EMBL/GenBank/DDBJ databases">
        <title>Black Yeasts Isolated from many extreme environments.</title>
        <authorList>
            <person name="Coleine C."/>
            <person name="Stajich J.E."/>
            <person name="Selbmann L."/>
        </authorList>
    </citation>
    <scope>NUCLEOTIDE SEQUENCE [LARGE SCALE GENOMIC DNA]</scope>
    <source>
        <strain evidence="7 8">CCFEE 5792</strain>
    </source>
</reference>
<gene>
    <name evidence="7" type="ORF">LTR84_005417</name>
</gene>
<feature type="region of interest" description="Disordered" evidence="5">
    <location>
        <begin position="341"/>
        <end position="369"/>
    </location>
</feature>
<dbReference type="GeneID" id="89973594"/>
<dbReference type="GO" id="GO:0016020">
    <property type="term" value="C:membrane"/>
    <property type="evidence" value="ECO:0007669"/>
    <property type="project" value="UniProtKB-SubCell"/>
</dbReference>
<dbReference type="PANTHER" id="PTHR16201">
    <property type="entry name" value="SEVEN TRANSMEMBRANE PROTEIN 1-RELATED"/>
    <property type="match status" value="1"/>
</dbReference>
<dbReference type="Gene3D" id="1.20.1280.290">
    <property type="match status" value="2"/>
</dbReference>
<feature type="transmembrane region" description="Helical" evidence="6">
    <location>
        <begin position="289"/>
        <end position="312"/>
    </location>
</feature>
<evidence type="ECO:0000256" key="6">
    <source>
        <dbReference type="SAM" id="Phobius"/>
    </source>
</evidence>
<dbReference type="InterPro" id="IPR051415">
    <property type="entry name" value="LAAT-1"/>
</dbReference>
<name>A0AAV9N3P1_9EURO</name>
<dbReference type="RefSeq" id="XP_064704200.1">
    <property type="nucleotide sequence ID" value="XM_064848986.1"/>
</dbReference>
<keyword evidence="4 6" id="KW-0472">Membrane</keyword>
<accession>A0AAV9N3P1</accession>
<sequence length="369" mass="40004">MTAGSGNGIIMDPRCREISDVSYTNFSLSLFILVGIMVSYLPQHIRIISRRSSYGLSPWFVLLGTTSGTCAFANILVLPKSRLDIGCCRQVDEFACVAGLLGIAQVGVQWSCFTVILLLFLIFFPRGSSATIGVGDDSTTKQHVVPGTSLANGSNDIDVQTNGATDADSEIITNNDPAIGHTNTPAANSLPHTYQTALLVTLLSVLHAVLILILSVYYVYLRPMHAQWWANFLGIFSTILASIQYFPQIWTTWNLKRVGSLSIPMMCIQTPGSFVWAGSLAKRFGSEGWSAWGVYLVTGCLQGSLLVMGAYFEIMFRRRERDELRGRVVYGAGESASGLGSEFLGGTGNGVDDSTQEVATEETPLLREG</sequence>
<evidence type="ECO:0000256" key="2">
    <source>
        <dbReference type="ARBA" id="ARBA00022692"/>
    </source>
</evidence>
<evidence type="ECO:0000256" key="1">
    <source>
        <dbReference type="ARBA" id="ARBA00004141"/>
    </source>
</evidence>
<keyword evidence="8" id="KW-1185">Reference proteome</keyword>
<protein>
    <recommendedName>
        <fullName evidence="9">PQ loop repeat protein</fullName>
    </recommendedName>
</protein>
<evidence type="ECO:0008006" key="9">
    <source>
        <dbReference type="Google" id="ProtNLM"/>
    </source>
</evidence>
<keyword evidence="3 6" id="KW-1133">Transmembrane helix</keyword>
<dbReference type="EMBL" id="JAVRRD010000020">
    <property type="protein sequence ID" value="KAK5048995.1"/>
    <property type="molecule type" value="Genomic_DNA"/>
</dbReference>
<feature type="transmembrane region" description="Helical" evidence="6">
    <location>
        <begin position="226"/>
        <end position="246"/>
    </location>
</feature>
<dbReference type="Pfam" id="PF04193">
    <property type="entry name" value="PQ-loop"/>
    <property type="match status" value="2"/>
</dbReference>
<dbReference type="InterPro" id="IPR006603">
    <property type="entry name" value="PQ-loop_rpt"/>
</dbReference>
<dbReference type="Proteomes" id="UP001358417">
    <property type="component" value="Unassembled WGS sequence"/>
</dbReference>
<feature type="transmembrane region" description="Helical" evidence="6">
    <location>
        <begin position="54"/>
        <end position="77"/>
    </location>
</feature>
<keyword evidence="2 6" id="KW-0812">Transmembrane</keyword>
<proteinExistence type="predicted"/>
<comment type="caution">
    <text evidence="7">The sequence shown here is derived from an EMBL/GenBank/DDBJ whole genome shotgun (WGS) entry which is preliminary data.</text>
</comment>
<feature type="transmembrane region" description="Helical" evidence="6">
    <location>
        <begin position="97"/>
        <end position="124"/>
    </location>
</feature>
<dbReference type="SMART" id="SM00679">
    <property type="entry name" value="CTNS"/>
    <property type="match status" value="2"/>
</dbReference>
<evidence type="ECO:0000313" key="8">
    <source>
        <dbReference type="Proteomes" id="UP001358417"/>
    </source>
</evidence>
<feature type="transmembrane region" description="Helical" evidence="6">
    <location>
        <begin position="197"/>
        <end position="220"/>
    </location>
</feature>
<evidence type="ECO:0000313" key="7">
    <source>
        <dbReference type="EMBL" id="KAK5048995.1"/>
    </source>
</evidence>
<comment type="subcellular location">
    <subcellularLocation>
        <location evidence="1">Membrane</location>
        <topology evidence="1">Multi-pass membrane protein</topology>
    </subcellularLocation>
</comment>